<dbReference type="GO" id="GO:0003735">
    <property type="term" value="F:structural constituent of ribosome"/>
    <property type="evidence" value="ECO:0007669"/>
    <property type="project" value="InterPro"/>
</dbReference>
<organism evidence="11 12">
    <name type="scientific">Candidatus Uhrbacteria bacterium CG_4_9_14_3_um_filter_50_9</name>
    <dbReference type="NCBI Taxonomy" id="1975035"/>
    <lineage>
        <taxon>Bacteria</taxon>
        <taxon>Candidatus Uhriibacteriota</taxon>
    </lineage>
</organism>
<evidence type="ECO:0000313" key="12">
    <source>
        <dbReference type="Proteomes" id="UP000229385"/>
    </source>
</evidence>
<dbReference type="InterPro" id="IPR001351">
    <property type="entry name" value="Ribosomal_uS3_C"/>
</dbReference>
<evidence type="ECO:0000259" key="10">
    <source>
        <dbReference type="PROSITE" id="PS50823"/>
    </source>
</evidence>
<dbReference type="NCBIfam" id="TIGR01009">
    <property type="entry name" value="rpsC_bact"/>
    <property type="match status" value="1"/>
</dbReference>
<feature type="domain" description="KH type-2" evidence="10">
    <location>
        <begin position="39"/>
        <end position="111"/>
    </location>
</feature>
<dbReference type="SUPFAM" id="SSF54821">
    <property type="entry name" value="Ribosomal protein S3 C-terminal domain"/>
    <property type="match status" value="1"/>
</dbReference>
<keyword evidence="3 8" id="KW-0694">RNA-binding</keyword>
<evidence type="ECO:0000256" key="4">
    <source>
        <dbReference type="ARBA" id="ARBA00022980"/>
    </source>
</evidence>
<dbReference type="Pfam" id="PF07650">
    <property type="entry name" value="KH_2"/>
    <property type="match status" value="1"/>
</dbReference>
<dbReference type="EMBL" id="PFWU01000045">
    <property type="protein sequence ID" value="PJA45273.1"/>
    <property type="molecule type" value="Genomic_DNA"/>
</dbReference>
<proteinExistence type="inferred from homology"/>
<dbReference type="HAMAP" id="MF_01309_B">
    <property type="entry name" value="Ribosomal_uS3_B"/>
    <property type="match status" value="1"/>
</dbReference>
<keyword evidence="4 8" id="KW-0689">Ribosomal protein</keyword>
<dbReference type="PROSITE" id="PS50823">
    <property type="entry name" value="KH_TYPE_2"/>
    <property type="match status" value="1"/>
</dbReference>
<evidence type="ECO:0000256" key="1">
    <source>
        <dbReference type="ARBA" id="ARBA00010761"/>
    </source>
</evidence>
<dbReference type="SUPFAM" id="SSF54814">
    <property type="entry name" value="Prokaryotic type KH domain (KH-domain type II)"/>
    <property type="match status" value="1"/>
</dbReference>
<reference evidence="12" key="1">
    <citation type="submission" date="2017-09" db="EMBL/GenBank/DDBJ databases">
        <title>Depth-based differentiation of microbial function through sediment-hosted aquifers and enrichment of novel symbionts in the deep terrestrial subsurface.</title>
        <authorList>
            <person name="Probst A.J."/>
            <person name="Ladd B."/>
            <person name="Jarett J.K."/>
            <person name="Geller-Mcgrath D.E."/>
            <person name="Sieber C.M.K."/>
            <person name="Emerson J.B."/>
            <person name="Anantharaman K."/>
            <person name="Thomas B.C."/>
            <person name="Malmstrom R."/>
            <person name="Stieglmeier M."/>
            <person name="Klingl A."/>
            <person name="Woyke T."/>
            <person name="Ryan C.M."/>
            <person name="Banfield J.F."/>
        </authorList>
    </citation>
    <scope>NUCLEOTIDE SEQUENCE [LARGE SCALE GENOMIC DNA]</scope>
</reference>
<comment type="subunit">
    <text evidence="8">Part of the 30S ribosomal subunit. Forms a tight complex with proteins S10 and S14.</text>
</comment>
<name>A0A2M7XBP6_9BACT</name>
<dbReference type="AlphaFoldDB" id="A0A2M7XBP6"/>
<dbReference type="GO" id="GO:0003729">
    <property type="term" value="F:mRNA binding"/>
    <property type="evidence" value="ECO:0007669"/>
    <property type="project" value="UniProtKB-UniRule"/>
</dbReference>
<keyword evidence="2 8" id="KW-0699">rRNA-binding</keyword>
<comment type="similarity">
    <text evidence="1 8 9">Belongs to the universal ribosomal protein uS3 family.</text>
</comment>
<dbReference type="Gene3D" id="3.30.1140.32">
    <property type="entry name" value="Ribosomal protein S3, C-terminal domain"/>
    <property type="match status" value="1"/>
</dbReference>
<keyword evidence="5 8" id="KW-0687">Ribonucleoprotein</keyword>
<dbReference type="InterPro" id="IPR057258">
    <property type="entry name" value="Ribosomal_uS3"/>
</dbReference>
<comment type="function">
    <text evidence="6 8">Binds the lower part of the 30S subunit head. Binds mRNA in the 70S ribosome, positioning it for translation.</text>
</comment>
<dbReference type="InterPro" id="IPR015946">
    <property type="entry name" value="KH_dom-like_a/b"/>
</dbReference>
<dbReference type="FunFam" id="3.30.300.20:FF:000001">
    <property type="entry name" value="30S ribosomal protein S3"/>
    <property type="match status" value="1"/>
</dbReference>
<sequence length="216" mass="24428">MGQKVHPTVFRLGITRGWDGVWFAGKKHFPQLLQEDVKIRAYIKKQLKDALIDRVEIERSRQEIRLIIHAAKPGIIIGRQGSGIEELTKQLKKNFFRGRRDKISVNVKEVQQPSLSAQVVAAQIAADIEKRMPFRRVMKWTVQRVEKANAQGVKITVAGRLNGAEIARSETISSGSIPLHNLRSDIDFASVMARTIWGAIGIKVWINRGEVFDKTN</sequence>
<evidence type="ECO:0000313" key="11">
    <source>
        <dbReference type="EMBL" id="PJA45273.1"/>
    </source>
</evidence>
<dbReference type="Pfam" id="PF00189">
    <property type="entry name" value="Ribosomal_S3_C"/>
    <property type="match status" value="1"/>
</dbReference>
<evidence type="ECO:0000256" key="3">
    <source>
        <dbReference type="ARBA" id="ARBA00022884"/>
    </source>
</evidence>
<dbReference type="Gene3D" id="3.30.300.20">
    <property type="match status" value="1"/>
</dbReference>
<dbReference type="InterPro" id="IPR004044">
    <property type="entry name" value="KH_dom_type_2"/>
</dbReference>
<dbReference type="SMART" id="SM00322">
    <property type="entry name" value="KH"/>
    <property type="match status" value="1"/>
</dbReference>
<dbReference type="InterPro" id="IPR009019">
    <property type="entry name" value="KH_sf_prok-type"/>
</dbReference>
<dbReference type="InterPro" id="IPR005704">
    <property type="entry name" value="Ribosomal_uS3_bac-typ"/>
</dbReference>
<evidence type="ECO:0000256" key="6">
    <source>
        <dbReference type="ARBA" id="ARBA00024998"/>
    </source>
</evidence>
<evidence type="ECO:0000256" key="2">
    <source>
        <dbReference type="ARBA" id="ARBA00022730"/>
    </source>
</evidence>
<dbReference type="InterPro" id="IPR036419">
    <property type="entry name" value="Ribosomal_S3_C_sf"/>
</dbReference>
<gene>
    <name evidence="8" type="primary">rpsC</name>
    <name evidence="11" type="ORF">CO174_04180</name>
</gene>
<dbReference type="PROSITE" id="PS00548">
    <property type="entry name" value="RIBOSOMAL_S3"/>
    <property type="match status" value="1"/>
</dbReference>
<evidence type="ECO:0000256" key="7">
    <source>
        <dbReference type="ARBA" id="ARBA00035257"/>
    </source>
</evidence>
<dbReference type="PANTHER" id="PTHR11760">
    <property type="entry name" value="30S/40S RIBOSOMAL PROTEIN S3"/>
    <property type="match status" value="1"/>
</dbReference>
<protein>
    <recommendedName>
        <fullName evidence="7 8">Small ribosomal subunit protein uS3</fullName>
    </recommendedName>
</protein>
<evidence type="ECO:0000256" key="9">
    <source>
        <dbReference type="RuleBase" id="RU003624"/>
    </source>
</evidence>
<dbReference type="PANTHER" id="PTHR11760:SF19">
    <property type="entry name" value="SMALL RIBOSOMAL SUBUNIT PROTEIN US3C"/>
    <property type="match status" value="1"/>
</dbReference>
<dbReference type="InterPro" id="IPR018280">
    <property type="entry name" value="Ribosomal_uS3_CS"/>
</dbReference>
<dbReference type="Proteomes" id="UP000229385">
    <property type="component" value="Unassembled WGS sequence"/>
</dbReference>
<dbReference type="InterPro" id="IPR004087">
    <property type="entry name" value="KH_dom"/>
</dbReference>
<dbReference type="CDD" id="cd02412">
    <property type="entry name" value="KH-II_30S_S3"/>
    <property type="match status" value="1"/>
</dbReference>
<accession>A0A2M7XBP6</accession>
<dbReference type="GO" id="GO:0006412">
    <property type="term" value="P:translation"/>
    <property type="evidence" value="ECO:0007669"/>
    <property type="project" value="UniProtKB-UniRule"/>
</dbReference>
<dbReference type="GO" id="GO:0019843">
    <property type="term" value="F:rRNA binding"/>
    <property type="evidence" value="ECO:0007669"/>
    <property type="project" value="UniProtKB-UniRule"/>
</dbReference>
<comment type="caution">
    <text evidence="11">The sequence shown here is derived from an EMBL/GenBank/DDBJ whole genome shotgun (WGS) entry which is preliminary data.</text>
</comment>
<evidence type="ECO:0000256" key="8">
    <source>
        <dbReference type="HAMAP-Rule" id="MF_01309"/>
    </source>
</evidence>
<evidence type="ECO:0000256" key="5">
    <source>
        <dbReference type="ARBA" id="ARBA00023274"/>
    </source>
</evidence>
<dbReference type="GO" id="GO:0022627">
    <property type="term" value="C:cytosolic small ribosomal subunit"/>
    <property type="evidence" value="ECO:0007669"/>
    <property type="project" value="TreeGrafter"/>
</dbReference>